<accession>A0A0C3DIH6</accession>
<dbReference type="HOGENOM" id="CLU_3088586_0_0_1"/>
<proteinExistence type="predicted"/>
<name>A0A0C3DIH6_9AGAM</name>
<reference evidence="2 3" key="1">
    <citation type="submission" date="2014-04" db="EMBL/GenBank/DDBJ databases">
        <authorList>
            <consortium name="DOE Joint Genome Institute"/>
            <person name="Kuo A."/>
            <person name="Kohler A."/>
            <person name="Nagy L.G."/>
            <person name="Floudas D."/>
            <person name="Copeland A."/>
            <person name="Barry K.W."/>
            <person name="Cichocki N."/>
            <person name="Veneault-Fourrey C."/>
            <person name="LaButti K."/>
            <person name="Lindquist E.A."/>
            <person name="Lipzen A."/>
            <person name="Lundell T."/>
            <person name="Morin E."/>
            <person name="Murat C."/>
            <person name="Sun H."/>
            <person name="Tunlid A."/>
            <person name="Henrissat B."/>
            <person name="Grigoriev I.V."/>
            <person name="Hibbett D.S."/>
            <person name="Martin F."/>
            <person name="Nordberg H.P."/>
            <person name="Cantor M.N."/>
            <person name="Hua S.X."/>
        </authorList>
    </citation>
    <scope>NUCLEOTIDE SEQUENCE [LARGE SCALE GENOMIC DNA]</scope>
    <source>
        <strain evidence="2 3">Foug A</strain>
    </source>
</reference>
<dbReference type="InParanoid" id="A0A0C3DIH6"/>
<evidence type="ECO:0000256" key="1">
    <source>
        <dbReference type="SAM" id="SignalP"/>
    </source>
</evidence>
<dbReference type="EMBL" id="KN822126">
    <property type="protein sequence ID" value="KIM55876.1"/>
    <property type="molecule type" value="Genomic_DNA"/>
</dbReference>
<reference evidence="3" key="2">
    <citation type="submission" date="2015-01" db="EMBL/GenBank/DDBJ databases">
        <title>Evolutionary Origins and Diversification of the Mycorrhizal Mutualists.</title>
        <authorList>
            <consortium name="DOE Joint Genome Institute"/>
            <consortium name="Mycorrhizal Genomics Consortium"/>
            <person name="Kohler A."/>
            <person name="Kuo A."/>
            <person name="Nagy L.G."/>
            <person name="Floudas D."/>
            <person name="Copeland A."/>
            <person name="Barry K.W."/>
            <person name="Cichocki N."/>
            <person name="Veneault-Fourrey C."/>
            <person name="LaButti K."/>
            <person name="Lindquist E.A."/>
            <person name="Lipzen A."/>
            <person name="Lundell T."/>
            <person name="Morin E."/>
            <person name="Murat C."/>
            <person name="Riley R."/>
            <person name="Ohm R."/>
            <person name="Sun H."/>
            <person name="Tunlid A."/>
            <person name="Henrissat B."/>
            <person name="Grigoriev I.V."/>
            <person name="Hibbett D.S."/>
            <person name="Martin F."/>
        </authorList>
    </citation>
    <scope>NUCLEOTIDE SEQUENCE [LARGE SCALE GENOMIC DNA]</scope>
    <source>
        <strain evidence="3">Foug A</strain>
    </source>
</reference>
<gene>
    <name evidence="2" type="ORF">SCLCIDRAFT_1220863</name>
</gene>
<evidence type="ECO:0000313" key="2">
    <source>
        <dbReference type="EMBL" id="KIM55876.1"/>
    </source>
</evidence>
<keyword evidence="1" id="KW-0732">Signal</keyword>
<protein>
    <submittedName>
        <fullName evidence="2">Uncharacterized protein</fullName>
    </submittedName>
</protein>
<organism evidence="2 3">
    <name type="scientific">Scleroderma citrinum Foug A</name>
    <dbReference type="NCBI Taxonomy" id="1036808"/>
    <lineage>
        <taxon>Eukaryota</taxon>
        <taxon>Fungi</taxon>
        <taxon>Dikarya</taxon>
        <taxon>Basidiomycota</taxon>
        <taxon>Agaricomycotina</taxon>
        <taxon>Agaricomycetes</taxon>
        <taxon>Agaricomycetidae</taxon>
        <taxon>Boletales</taxon>
        <taxon>Sclerodermatineae</taxon>
        <taxon>Sclerodermataceae</taxon>
        <taxon>Scleroderma</taxon>
    </lineage>
</organism>
<sequence>MRCRIGAHLLLLIPRIKCTRTPDRNISEPSSTRRDNPVRTSVVRFSGVRSGI</sequence>
<evidence type="ECO:0000313" key="3">
    <source>
        <dbReference type="Proteomes" id="UP000053989"/>
    </source>
</evidence>
<keyword evidence="3" id="KW-1185">Reference proteome</keyword>
<feature type="chain" id="PRO_5002173724" evidence="1">
    <location>
        <begin position="19"/>
        <end position="52"/>
    </location>
</feature>
<dbReference type="AlphaFoldDB" id="A0A0C3DIH6"/>
<feature type="signal peptide" evidence="1">
    <location>
        <begin position="1"/>
        <end position="18"/>
    </location>
</feature>
<dbReference type="Proteomes" id="UP000053989">
    <property type="component" value="Unassembled WGS sequence"/>
</dbReference>